<feature type="chain" id="PRO_5035463296" description="Serine protease gd N-terminal domain-containing protein" evidence="2">
    <location>
        <begin position="29"/>
        <end position="236"/>
    </location>
</feature>
<reference evidence="4" key="1">
    <citation type="submission" date="2013-04" db="EMBL/GenBank/DDBJ databases">
        <authorList>
            <person name="Qu J."/>
            <person name="Murali S.C."/>
            <person name="Bandaranaike D."/>
            <person name="Bellair M."/>
            <person name="Blankenburg K."/>
            <person name="Chao H."/>
            <person name="Dinh H."/>
            <person name="Doddapaneni H."/>
            <person name="Downs B."/>
            <person name="Dugan-Rocha S."/>
            <person name="Elkadiri S."/>
            <person name="Gnanaolivu R.D."/>
            <person name="Hernandez B."/>
            <person name="Javaid M."/>
            <person name="Jayaseelan J.C."/>
            <person name="Lee S."/>
            <person name="Li M."/>
            <person name="Ming W."/>
            <person name="Munidasa M."/>
            <person name="Muniz J."/>
            <person name="Nguyen L."/>
            <person name="Ongeri F."/>
            <person name="Osuji N."/>
            <person name="Pu L.-L."/>
            <person name="Puazo M."/>
            <person name="Qu C."/>
            <person name="Quiroz J."/>
            <person name="Raj R."/>
            <person name="Weissenberger G."/>
            <person name="Xin Y."/>
            <person name="Zou X."/>
            <person name="Han Y."/>
            <person name="Richards S."/>
            <person name="Worley K."/>
            <person name="Muzny D."/>
            <person name="Gibbs R."/>
        </authorList>
    </citation>
    <scope>NUCLEOTIDE SEQUENCE</scope>
    <source>
        <strain evidence="4">Sampled in the wild</strain>
    </source>
</reference>
<dbReference type="EMBL" id="KZ309038">
    <property type="protein sequence ID" value="KAG8236526.1"/>
    <property type="molecule type" value="Genomic_DNA"/>
</dbReference>
<dbReference type="InterPro" id="IPR031986">
    <property type="entry name" value="GD_N"/>
</dbReference>
<feature type="domain" description="Serine protease gd N-terminal" evidence="3">
    <location>
        <begin position="49"/>
        <end position="157"/>
    </location>
</feature>
<accession>A0A8K0P7A8</accession>
<evidence type="ECO:0000313" key="5">
    <source>
        <dbReference type="Proteomes" id="UP000792457"/>
    </source>
</evidence>
<gene>
    <name evidence="4" type="ORF">J437_LFUL015800</name>
</gene>
<evidence type="ECO:0000256" key="2">
    <source>
        <dbReference type="SAM" id="SignalP"/>
    </source>
</evidence>
<feature type="region of interest" description="Disordered" evidence="1">
    <location>
        <begin position="205"/>
        <end position="236"/>
    </location>
</feature>
<reference evidence="4" key="2">
    <citation type="submission" date="2017-10" db="EMBL/GenBank/DDBJ databases">
        <title>Ladona fulva Genome sequencing and assembly.</title>
        <authorList>
            <person name="Murali S."/>
            <person name="Richards S."/>
            <person name="Bandaranaike D."/>
            <person name="Bellair M."/>
            <person name="Blankenburg K."/>
            <person name="Chao H."/>
            <person name="Dinh H."/>
            <person name="Doddapaneni H."/>
            <person name="Dugan-Rocha S."/>
            <person name="Elkadiri S."/>
            <person name="Gnanaolivu R."/>
            <person name="Hernandez B."/>
            <person name="Skinner E."/>
            <person name="Javaid M."/>
            <person name="Lee S."/>
            <person name="Li M."/>
            <person name="Ming W."/>
            <person name="Munidasa M."/>
            <person name="Muniz J."/>
            <person name="Nguyen L."/>
            <person name="Hughes D."/>
            <person name="Osuji N."/>
            <person name="Pu L.-L."/>
            <person name="Puazo M."/>
            <person name="Qu C."/>
            <person name="Quiroz J."/>
            <person name="Raj R."/>
            <person name="Weissenberger G."/>
            <person name="Xin Y."/>
            <person name="Zou X."/>
            <person name="Han Y."/>
            <person name="Worley K."/>
            <person name="Muzny D."/>
            <person name="Gibbs R."/>
        </authorList>
    </citation>
    <scope>NUCLEOTIDE SEQUENCE</scope>
    <source>
        <strain evidence="4">Sampled in the wild</strain>
    </source>
</reference>
<keyword evidence="2" id="KW-0732">Signal</keyword>
<feature type="non-terminal residue" evidence="4">
    <location>
        <position position="236"/>
    </location>
</feature>
<evidence type="ECO:0000313" key="4">
    <source>
        <dbReference type="EMBL" id="KAG8236526.1"/>
    </source>
</evidence>
<evidence type="ECO:0000259" key="3">
    <source>
        <dbReference type="Pfam" id="PF16030"/>
    </source>
</evidence>
<dbReference type="Pfam" id="PF16030">
    <property type="entry name" value="GD_N"/>
    <property type="match status" value="1"/>
</dbReference>
<comment type="caution">
    <text evidence="4">The sequence shown here is derived from an EMBL/GenBank/DDBJ whole genome shotgun (WGS) entry which is preliminary data.</text>
</comment>
<name>A0A8K0P7A8_LADFU</name>
<feature type="signal peptide" evidence="2">
    <location>
        <begin position="1"/>
        <end position="28"/>
    </location>
</feature>
<sequence length="236" mass="25779">MDFLVYCRATLCYFLLVFLCLFYSPTIGQNVRIISYDPSGDRISQPPPSPCPQIFQYQYGSNGWTGVIAVPPPANPDPNLRKLLPVKLEVRLRLAGILPTKYVGKLELAESKELVWRKVISGAINRPILYRLYFPTTSPLPYLSLISMNGNLVCSGHFDNIPGRVLTAITLEHTFYPSANALNTRGDFNGGDDFHSASQQPATAFLGGKGASAATNTFQNAGTNDGGQSHPEGRPT</sequence>
<proteinExistence type="predicted"/>
<feature type="compositionally biased region" description="Polar residues" evidence="1">
    <location>
        <begin position="213"/>
        <end position="227"/>
    </location>
</feature>
<evidence type="ECO:0000256" key="1">
    <source>
        <dbReference type="SAM" id="MobiDB-lite"/>
    </source>
</evidence>
<organism evidence="4 5">
    <name type="scientific">Ladona fulva</name>
    <name type="common">Scarce chaser dragonfly</name>
    <name type="synonym">Libellula fulva</name>
    <dbReference type="NCBI Taxonomy" id="123851"/>
    <lineage>
        <taxon>Eukaryota</taxon>
        <taxon>Metazoa</taxon>
        <taxon>Ecdysozoa</taxon>
        <taxon>Arthropoda</taxon>
        <taxon>Hexapoda</taxon>
        <taxon>Insecta</taxon>
        <taxon>Pterygota</taxon>
        <taxon>Palaeoptera</taxon>
        <taxon>Odonata</taxon>
        <taxon>Epiprocta</taxon>
        <taxon>Anisoptera</taxon>
        <taxon>Libelluloidea</taxon>
        <taxon>Libellulidae</taxon>
        <taxon>Ladona</taxon>
    </lineage>
</organism>
<dbReference type="OrthoDB" id="6147874at2759"/>
<dbReference type="AlphaFoldDB" id="A0A8K0P7A8"/>
<protein>
    <recommendedName>
        <fullName evidence="3">Serine protease gd N-terminal domain-containing protein</fullName>
    </recommendedName>
</protein>
<keyword evidence="5" id="KW-1185">Reference proteome</keyword>
<dbReference type="Proteomes" id="UP000792457">
    <property type="component" value="Unassembled WGS sequence"/>
</dbReference>